<evidence type="ECO:0000313" key="3">
    <source>
        <dbReference type="Proteomes" id="UP000052978"/>
    </source>
</evidence>
<dbReference type="PANTHER" id="PTHR35539">
    <property type="entry name" value="CDNA SEQUENCE BC048562"/>
    <property type="match status" value="1"/>
</dbReference>
<organism evidence="2 3">
    <name type="scientific">Myotis brandtii</name>
    <name type="common">Brandt's bat</name>
    <dbReference type="NCBI Taxonomy" id="109478"/>
    <lineage>
        <taxon>Eukaryota</taxon>
        <taxon>Metazoa</taxon>
        <taxon>Chordata</taxon>
        <taxon>Craniata</taxon>
        <taxon>Vertebrata</taxon>
        <taxon>Euteleostomi</taxon>
        <taxon>Mammalia</taxon>
        <taxon>Eutheria</taxon>
        <taxon>Laurasiatheria</taxon>
        <taxon>Chiroptera</taxon>
        <taxon>Yangochiroptera</taxon>
        <taxon>Vespertilionidae</taxon>
        <taxon>Myotis</taxon>
    </lineage>
</organism>
<gene>
    <name evidence="2" type="ORF">D623_10011420</name>
</gene>
<proteinExistence type="predicted"/>
<dbReference type="PANTHER" id="PTHR35539:SF1">
    <property type="entry name" value="CDNA SEQUENCE BC048562"/>
    <property type="match status" value="1"/>
</dbReference>
<dbReference type="eggNOG" id="ENOG502S51K">
    <property type="taxonomic scope" value="Eukaryota"/>
</dbReference>
<sequence>MENYPRHNNGFYGHYRGQFKNESALEYRLAAKPQPPTVFLQRCKEPVRQHFFSKHDNRTSFDKRPEYVQASQGPLMFWGLTPEWRQAQRWGSGQAQARHHRAGLALGGTQGQTWCQDCGPRARTAEEGPYCLLQGIGRRKNMERLCHRPTFLHWASSELELYQQRPLESSYQSTFRLSPGPSDAPQRLVHFVQIHHPRTCTTYQQNFCQPSQSGHCGGDCGGPPASGPSTPTNLPKIPGSKPLQHYLHEGVSECLNWSRALNKDGYCPGQLAQWIERQPAD</sequence>
<feature type="region of interest" description="Disordered" evidence="1">
    <location>
        <begin position="218"/>
        <end position="237"/>
    </location>
</feature>
<evidence type="ECO:0000256" key="1">
    <source>
        <dbReference type="SAM" id="MobiDB-lite"/>
    </source>
</evidence>
<accession>S7MRZ8</accession>
<name>S7MRZ8_MYOBR</name>
<keyword evidence="3" id="KW-1185">Reference proteome</keyword>
<dbReference type="EMBL" id="KE162175">
    <property type="protein sequence ID" value="EPQ07251.1"/>
    <property type="molecule type" value="Genomic_DNA"/>
</dbReference>
<evidence type="ECO:0000313" key="2">
    <source>
        <dbReference type="EMBL" id="EPQ07251.1"/>
    </source>
</evidence>
<dbReference type="AlphaFoldDB" id="S7MRZ8"/>
<protein>
    <submittedName>
        <fullName evidence="2">Uncharacterized protein</fullName>
    </submittedName>
</protein>
<reference evidence="2 3" key="1">
    <citation type="journal article" date="2013" name="Nat. Commun.">
        <title>Genome analysis reveals insights into physiology and longevity of the Brandt's bat Myotis brandtii.</title>
        <authorList>
            <person name="Seim I."/>
            <person name="Fang X."/>
            <person name="Xiong Z."/>
            <person name="Lobanov A.V."/>
            <person name="Huang Z."/>
            <person name="Ma S."/>
            <person name="Feng Y."/>
            <person name="Turanov A.A."/>
            <person name="Zhu Y."/>
            <person name="Lenz T.L."/>
            <person name="Gerashchenko M.V."/>
            <person name="Fan D."/>
            <person name="Hee Yim S."/>
            <person name="Yao X."/>
            <person name="Jordan D."/>
            <person name="Xiong Y."/>
            <person name="Ma Y."/>
            <person name="Lyapunov A.N."/>
            <person name="Chen G."/>
            <person name="Kulakova O.I."/>
            <person name="Sun Y."/>
            <person name="Lee S.G."/>
            <person name="Bronson R.T."/>
            <person name="Moskalev A.A."/>
            <person name="Sunyaev S.R."/>
            <person name="Zhang G."/>
            <person name="Krogh A."/>
            <person name="Wang J."/>
            <person name="Gladyshev V.N."/>
        </authorList>
    </citation>
    <scope>NUCLEOTIDE SEQUENCE [LARGE SCALE GENOMIC DNA]</scope>
</reference>
<dbReference type="Proteomes" id="UP000052978">
    <property type="component" value="Unassembled WGS sequence"/>
</dbReference>